<evidence type="ECO:0000313" key="2">
    <source>
        <dbReference type="Proteomes" id="UP000887568"/>
    </source>
</evidence>
<organism evidence="1 2">
    <name type="scientific">Patiria miniata</name>
    <name type="common">Bat star</name>
    <name type="synonym">Asterina miniata</name>
    <dbReference type="NCBI Taxonomy" id="46514"/>
    <lineage>
        <taxon>Eukaryota</taxon>
        <taxon>Metazoa</taxon>
        <taxon>Echinodermata</taxon>
        <taxon>Eleutherozoa</taxon>
        <taxon>Asterozoa</taxon>
        <taxon>Asteroidea</taxon>
        <taxon>Valvatacea</taxon>
        <taxon>Valvatida</taxon>
        <taxon>Asterinidae</taxon>
        <taxon>Patiria</taxon>
    </lineage>
</organism>
<sequence>MNSNLRMAHGSRVYVTVIARNAADLITRATSDPVVIDLTPPIIHAVADGRDLNDVDFSANDSALTFSWSASDPESGIDHCTWAVGSGPGLDDILPRSSSPDATSSITASLSQIMVEGQLLYVTVTCYNHAEQSSWKSSDGVTIVTVPPGSTTAAVIVKTMSDTQYESRNGYQSQRHSLKAS</sequence>
<reference evidence="1" key="1">
    <citation type="submission" date="2022-11" db="UniProtKB">
        <authorList>
            <consortium name="EnsemblMetazoa"/>
        </authorList>
    </citation>
    <scope>IDENTIFICATION</scope>
</reference>
<dbReference type="Proteomes" id="UP000887568">
    <property type="component" value="Unplaced"/>
</dbReference>
<name>A0A913ZGJ3_PATMI</name>
<keyword evidence="2" id="KW-1185">Reference proteome</keyword>
<dbReference type="GeneID" id="119723765"/>
<dbReference type="PANTHER" id="PTHR16897">
    <property type="entry name" value="OS10G0105400 PROTEIN"/>
    <property type="match status" value="1"/>
</dbReference>
<proteinExistence type="predicted"/>
<evidence type="ECO:0000313" key="1">
    <source>
        <dbReference type="EnsemblMetazoa" id="XP_038050544.1"/>
    </source>
</evidence>
<dbReference type="RefSeq" id="XP_038050544.1">
    <property type="nucleotide sequence ID" value="XM_038194616.1"/>
</dbReference>
<dbReference type="AlphaFoldDB" id="A0A913ZGJ3"/>
<dbReference type="OrthoDB" id="6112879at2759"/>
<protein>
    <submittedName>
        <fullName evidence="1">Uncharacterized protein</fullName>
    </submittedName>
</protein>
<dbReference type="PANTHER" id="PTHR16897:SF2">
    <property type="entry name" value="OS03G0226600 PROTEIN"/>
    <property type="match status" value="1"/>
</dbReference>
<accession>A0A913ZGJ3</accession>
<dbReference type="EnsemblMetazoa" id="XM_038194616.1">
    <property type="protein sequence ID" value="XP_038050544.1"/>
    <property type="gene ID" value="LOC119723765"/>
</dbReference>
<dbReference type="OMA" id="TIRAHWF"/>